<dbReference type="AlphaFoldDB" id="A0A444YEG7"/>
<evidence type="ECO:0000259" key="1">
    <source>
        <dbReference type="Pfam" id="PF25369"/>
    </source>
</evidence>
<keyword evidence="3" id="KW-1185">Reference proteome</keyword>
<sequence length="244" mass="26451">MLAGRLNRTGNQPRTLALGSLPPPSLGSRHIHFFLFPLSGTQVARLVIPIFPVFSVCGLEQLAVGLPLAVASPIVVVSLIAIRVSVEGLVSSLFWNKVQCWLQLSNGNWELVKIIASFRIESVVSLPNGKIKAGPILVAINPFKKVPLYDLLYSHFFQTSASCQQPLHSSPLFSQTNPKTHSILIPSYSAFKLKPLKTLTTTRPDTMCIPKSYVGDVSSAISAFSVMNTTATLSSQKSQVTPPK</sequence>
<proteinExistence type="predicted"/>
<dbReference type="EMBL" id="SDMP01000017">
    <property type="protein sequence ID" value="RYR00314.1"/>
    <property type="molecule type" value="Genomic_DNA"/>
</dbReference>
<accession>A0A444YEG7</accession>
<evidence type="ECO:0000313" key="2">
    <source>
        <dbReference type="EMBL" id="RYR00314.1"/>
    </source>
</evidence>
<dbReference type="InterPro" id="IPR057535">
    <property type="entry name" value="MYO1-3_N_SH3"/>
</dbReference>
<evidence type="ECO:0000313" key="3">
    <source>
        <dbReference type="Proteomes" id="UP000289738"/>
    </source>
</evidence>
<protein>
    <recommendedName>
        <fullName evidence="1">Myosin-1-3 N-terminal SH3 domain-containing protein</fullName>
    </recommendedName>
</protein>
<reference evidence="2 3" key="1">
    <citation type="submission" date="2019-01" db="EMBL/GenBank/DDBJ databases">
        <title>Sequencing of cultivated peanut Arachis hypogaea provides insights into genome evolution and oil improvement.</title>
        <authorList>
            <person name="Chen X."/>
        </authorList>
    </citation>
    <scope>NUCLEOTIDE SEQUENCE [LARGE SCALE GENOMIC DNA]</scope>
    <source>
        <strain evidence="3">cv. Fuhuasheng</strain>
        <tissue evidence="2">Leaves</tissue>
    </source>
</reference>
<dbReference type="STRING" id="3818.A0A444YEG7"/>
<feature type="domain" description="Myosin-1-3 N-terminal SH3" evidence="1">
    <location>
        <begin position="98"/>
        <end position="131"/>
    </location>
</feature>
<dbReference type="Pfam" id="PF25369">
    <property type="entry name" value="SH3_VIII-1_N"/>
    <property type="match status" value="1"/>
</dbReference>
<comment type="caution">
    <text evidence="2">The sequence shown here is derived from an EMBL/GenBank/DDBJ whole genome shotgun (WGS) entry which is preliminary data.</text>
</comment>
<gene>
    <name evidence="2" type="ORF">Ahy_B07g088438</name>
</gene>
<organism evidence="2 3">
    <name type="scientific">Arachis hypogaea</name>
    <name type="common">Peanut</name>
    <dbReference type="NCBI Taxonomy" id="3818"/>
    <lineage>
        <taxon>Eukaryota</taxon>
        <taxon>Viridiplantae</taxon>
        <taxon>Streptophyta</taxon>
        <taxon>Embryophyta</taxon>
        <taxon>Tracheophyta</taxon>
        <taxon>Spermatophyta</taxon>
        <taxon>Magnoliopsida</taxon>
        <taxon>eudicotyledons</taxon>
        <taxon>Gunneridae</taxon>
        <taxon>Pentapetalae</taxon>
        <taxon>rosids</taxon>
        <taxon>fabids</taxon>
        <taxon>Fabales</taxon>
        <taxon>Fabaceae</taxon>
        <taxon>Papilionoideae</taxon>
        <taxon>50 kb inversion clade</taxon>
        <taxon>dalbergioids sensu lato</taxon>
        <taxon>Dalbergieae</taxon>
        <taxon>Pterocarpus clade</taxon>
        <taxon>Arachis</taxon>
    </lineage>
</organism>
<name>A0A444YEG7_ARAHY</name>
<dbReference type="Proteomes" id="UP000289738">
    <property type="component" value="Chromosome B07"/>
</dbReference>